<sequence length="633" mass="74833">MKINKLMLFNSFLLFITPSVVVSCGENQLLKDPAIDNELQFNGLLKGYLEEINKLVNNWSSIYLNAESLIENDNNNDLNNRFFNASLLREYSKLGVIINSKTSSKVDLNSETFKNYLLNYNTDINRIINFEALKLEINKIKEKTKYKILFEGIDNVYNGIKYIDNSIYLKMYTSTNSNIITKDTINCEFNFKVLINYKDFKNKIQTKELNTNYNVSYIYTKDTAINDLVKNIVFNVEKTIKGDVKKIFSNDIETYNDKENKFYQLDLILKNYFEKKIKNNYINYITNIIKSYDNNAYYATVENSFESIYGNLNWIIELNANNNQLEFNWKDNSVGQKLYDFIFRMKENFKDFSIQGKNYLLEESINDYLLRNIINFKDDYKIQINKYIESQNSFDYKDFTTSSKVGVIELKNLCITNNDIKLSLPTLKSIFTYSVNNEEILEYDSKEKWMNSMYYLAIYKGLYLGIKDFQEFFGIYENIDTEDYTIASMKGSYHFGNILDYFIKSFDENDPTNWNNFNDCLSGSYGNLNQYRNNLLINQSQFLWRTENDINQVSLNLYDINYGKGFSIKEYYKNDTIPSGESNKYGESYINFLFQNDFLNIKFKTDRIWGLFKDKEGEYKDKLIFEINNKIIG</sequence>
<proteinExistence type="predicted"/>
<dbReference type="OrthoDB" id="389335at2"/>
<dbReference type="PROSITE" id="PS51257">
    <property type="entry name" value="PROKAR_LIPOPROTEIN"/>
    <property type="match status" value="1"/>
</dbReference>
<reference evidence="1 2" key="1">
    <citation type="submission" date="2017-07" db="EMBL/GenBank/DDBJ databases">
        <title>Complete genome sequence of Spiroplasma corruscae EC-1 (DSM 19793).</title>
        <authorList>
            <person name="Tsai Y.-M."/>
            <person name="Lo W.-S."/>
            <person name="Kuo C.-H."/>
        </authorList>
    </citation>
    <scope>NUCLEOTIDE SEQUENCE [LARGE SCALE GENOMIC DNA]</scope>
    <source>
        <strain evidence="1 2">EC-1</strain>
    </source>
</reference>
<dbReference type="EMBL" id="CP022535">
    <property type="protein sequence ID" value="ASP28209.1"/>
    <property type="molecule type" value="Genomic_DNA"/>
</dbReference>
<evidence type="ECO:0000313" key="2">
    <source>
        <dbReference type="Proteomes" id="UP000203229"/>
    </source>
</evidence>
<organism evidence="1 2">
    <name type="scientific">Spiroplasma corruscae</name>
    <dbReference type="NCBI Taxonomy" id="216934"/>
    <lineage>
        <taxon>Bacteria</taxon>
        <taxon>Bacillati</taxon>
        <taxon>Mycoplasmatota</taxon>
        <taxon>Mollicutes</taxon>
        <taxon>Entomoplasmatales</taxon>
        <taxon>Spiroplasmataceae</taxon>
        <taxon>Spiroplasma</taxon>
    </lineage>
</organism>
<dbReference type="KEGG" id="scou:SCORR_v1c04350"/>
<name>A0A222ENX2_9MOLU</name>
<accession>A0A222ENX2</accession>
<dbReference type="Proteomes" id="UP000203229">
    <property type="component" value="Chromosome"/>
</dbReference>
<dbReference type="RefSeq" id="WP_094048733.1">
    <property type="nucleotide sequence ID" value="NZ_CP022535.1"/>
</dbReference>
<evidence type="ECO:0000313" key="1">
    <source>
        <dbReference type="EMBL" id="ASP28209.1"/>
    </source>
</evidence>
<dbReference type="AlphaFoldDB" id="A0A222ENX2"/>
<gene>
    <name evidence="1" type="ORF">SCORR_v1c04350</name>
</gene>
<keyword evidence="2" id="KW-1185">Reference proteome</keyword>
<protein>
    <recommendedName>
        <fullName evidence="3">Lipoprotein</fullName>
    </recommendedName>
</protein>
<evidence type="ECO:0008006" key="3">
    <source>
        <dbReference type="Google" id="ProtNLM"/>
    </source>
</evidence>